<dbReference type="Proteomes" id="UP000499080">
    <property type="component" value="Unassembled WGS sequence"/>
</dbReference>
<dbReference type="PANTHER" id="PTHR47331">
    <property type="entry name" value="PHD-TYPE DOMAIN-CONTAINING PROTEIN"/>
    <property type="match status" value="1"/>
</dbReference>
<keyword evidence="2" id="KW-1185">Reference proteome</keyword>
<evidence type="ECO:0008006" key="3">
    <source>
        <dbReference type="Google" id="ProtNLM"/>
    </source>
</evidence>
<dbReference type="AlphaFoldDB" id="A0A4Y2IZS8"/>
<dbReference type="OrthoDB" id="6435878at2759"/>
<organism evidence="1 2">
    <name type="scientific">Araneus ventricosus</name>
    <name type="common">Orbweaver spider</name>
    <name type="synonym">Epeira ventricosa</name>
    <dbReference type="NCBI Taxonomy" id="182803"/>
    <lineage>
        <taxon>Eukaryota</taxon>
        <taxon>Metazoa</taxon>
        <taxon>Ecdysozoa</taxon>
        <taxon>Arthropoda</taxon>
        <taxon>Chelicerata</taxon>
        <taxon>Arachnida</taxon>
        <taxon>Araneae</taxon>
        <taxon>Araneomorphae</taxon>
        <taxon>Entelegynae</taxon>
        <taxon>Araneoidea</taxon>
        <taxon>Araneidae</taxon>
        <taxon>Araneus</taxon>
    </lineage>
</organism>
<accession>A0A4Y2IZS8</accession>
<dbReference type="PANTHER" id="PTHR47331:SF1">
    <property type="entry name" value="GAG-LIKE PROTEIN"/>
    <property type="match status" value="1"/>
</dbReference>
<gene>
    <name evidence="1" type="ORF">AVEN_43667_1</name>
</gene>
<evidence type="ECO:0000313" key="2">
    <source>
        <dbReference type="Proteomes" id="UP000499080"/>
    </source>
</evidence>
<reference evidence="1 2" key="1">
    <citation type="journal article" date="2019" name="Sci. Rep.">
        <title>Orb-weaving spider Araneus ventricosus genome elucidates the spidroin gene catalogue.</title>
        <authorList>
            <person name="Kono N."/>
            <person name="Nakamura H."/>
            <person name="Ohtoshi R."/>
            <person name="Moran D.A.P."/>
            <person name="Shinohara A."/>
            <person name="Yoshida Y."/>
            <person name="Fujiwara M."/>
            <person name="Mori M."/>
            <person name="Tomita M."/>
            <person name="Arakawa K."/>
        </authorList>
    </citation>
    <scope>NUCLEOTIDE SEQUENCE [LARGE SCALE GENOMIC DNA]</scope>
</reference>
<proteinExistence type="predicted"/>
<name>A0A4Y2IZS8_ARAVE</name>
<comment type="caution">
    <text evidence="1">The sequence shown here is derived from an EMBL/GenBank/DDBJ whole genome shotgun (WGS) entry which is preliminary data.</text>
</comment>
<sequence length="205" mass="23234">MGRLLTGKRKLLSSGLVVVETHLGWTLMGKVPQVNTERVNLAMTVTSLFVKEAEIADLWRLDVLGIKDPMEKKSKQKIELKTKEHFKETVTFNQDNRYEEWLNEGIIEEVPPNEIALYGNSLPHLPVIKESSSATPIRPVFDASAKFQGHPSLNQCLRRGPNLIELIPDILVRFRVTIFGVTADIGKALLQKSVSEEDRDFLRFL</sequence>
<evidence type="ECO:0000313" key="1">
    <source>
        <dbReference type="EMBL" id="GBM83170.1"/>
    </source>
</evidence>
<dbReference type="EMBL" id="BGPR01003061">
    <property type="protein sequence ID" value="GBM83170.1"/>
    <property type="molecule type" value="Genomic_DNA"/>
</dbReference>
<protein>
    <recommendedName>
        <fullName evidence="3">Peptidase aspartic putative domain-containing protein</fullName>
    </recommendedName>
</protein>